<evidence type="ECO:0000313" key="2">
    <source>
        <dbReference type="EMBL" id="TFF37257.1"/>
    </source>
</evidence>
<dbReference type="InterPro" id="IPR032710">
    <property type="entry name" value="NTF2-like_dom_sf"/>
</dbReference>
<accession>A0A4Y8SFC9</accession>
<comment type="caution">
    <text evidence="2">The sequence shown here is derived from an EMBL/GenBank/DDBJ whole genome shotgun (WGS) entry which is preliminary data.</text>
</comment>
<organism evidence="2 3">
    <name type="scientific">Mucilaginibacter psychrotolerans</name>
    <dbReference type="NCBI Taxonomy" id="1524096"/>
    <lineage>
        <taxon>Bacteria</taxon>
        <taxon>Pseudomonadati</taxon>
        <taxon>Bacteroidota</taxon>
        <taxon>Sphingobacteriia</taxon>
        <taxon>Sphingobacteriales</taxon>
        <taxon>Sphingobacteriaceae</taxon>
        <taxon>Mucilaginibacter</taxon>
    </lineage>
</organism>
<dbReference type="EMBL" id="SOZE01000011">
    <property type="protein sequence ID" value="TFF37257.1"/>
    <property type="molecule type" value="Genomic_DNA"/>
</dbReference>
<feature type="domain" description="SnoaL-like" evidence="1">
    <location>
        <begin position="9"/>
        <end position="100"/>
    </location>
</feature>
<dbReference type="RefSeq" id="WP_133231322.1">
    <property type="nucleotide sequence ID" value="NZ_SOZE01000011.1"/>
</dbReference>
<name>A0A4Y8SFC9_9SPHI</name>
<sequence length="107" mass="11829">MNLHKTIANLVAAQNNHDSQAYVACFSDAAIVHDEGKTHQGKAEIRQWIARSDHEYHTELKPLTFEETGAKSLLTAEVSGEFPGSPAVLRFHFQLEEGLISSLRITG</sequence>
<dbReference type="InterPro" id="IPR037401">
    <property type="entry name" value="SnoaL-like"/>
</dbReference>
<gene>
    <name evidence="2" type="ORF">E2R66_12530</name>
</gene>
<keyword evidence="3" id="KW-1185">Reference proteome</keyword>
<proteinExistence type="predicted"/>
<evidence type="ECO:0000259" key="1">
    <source>
        <dbReference type="Pfam" id="PF12680"/>
    </source>
</evidence>
<protein>
    <submittedName>
        <fullName evidence="2">Nuclear transport factor 2 family protein</fullName>
    </submittedName>
</protein>
<dbReference type="OrthoDB" id="8684708at2"/>
<dbReference type="SUPFAM" id="SSF54427">
    <property type="entry name" value="NTF2-like"/>
    <property type="match status" value="1"/>
</dbReference>
<reference evidence="2 3" key="1">
    <citation type="journal article" date="2017" name="Int. J. Syst. Evol. Microbiol.">
        <title>Mucilaginibacterpsychrotolerans sp. nov., isolated from peatlands.</title>
        <authorList>
            <person name="Deng Y."/>
            <person name="Shen L."/>
            <person name="Xu B."/>
            <person name="Liu Y."/>
            <person name="Gu Z."/>
            <person name="Liu H."/>
            <person name="Zhou Y."/>
        </authorList>
    </citation>
    <scope>NUCLEOTIDE SEQUENCE [LARGE SCALE GENOMIC DNA]</scope>
    <source>
        <strain evidence="2 3">NH7-4</strain>
    </source>
</reference>
<dbReference type="Pfam" id="PF12680">
    <property type="entry name" value="SnoaL_2"/>
    <property type="match status" value="1"/>
</dbReference>
<dbReference type="Gene3D" id="3.10.450.50">
    <property type="match status" value="1"/>
</dbReference>
<evidence type="ECO:0000313" key="3">
    <source>
        <dbReference type="Proteomes" id="UP000297540"/>
    </source>
</evidence>
<dbReference type="Proteomes" id="UP000297540">
    <property type="component" value="Unassembled WGS sequence"/>
</dbReference>
<dbReference type="AlphaFoldDB" id="A0A4Y8SFC9"/>